<gene>
    <name evidence="2" type="ORF">GCM10010420_23700</name>
</gene>
<organism evidence="2 3">
    <name type="scientific">Streptomyces glaucosporus</name>
    <dbReference type="NCBI Taxonomy" id="284044"/>
    <lineage>
        <taxon>Bacteria</taxon>
        <taxon>Bacillati</taxon>
        <taxon>Actinomycetota</taxon>
        <taxon>Actinomycetes</taxon>
        <taxon>Kitasatosporales</taxon>
        <taxon>Streptomycetaceae</taxon>
        <taxon>Streptomyces</taxon>
    </lineage>
</organism>
<name>A0ABN3I830_9ACTN</name>
<dbReference type="Proteomes" id="UP001500058">
    <property type="component" value="Unassembled WGS sequence"/>
</dbReference>
<protein>
    <submittedName>
        <fullName evidence="2">Uncharacterized protein</fullName>
    </submittedName>
</protein>
<feature type="compositionally biased region" description="Gly residues" evidence="1">
    <location>
        <begin position="1"/>
        <end position="11"/>
    </location>
</feature>
<feature type="compositionally biased region" description="Low complexity" evidence="1">
    <location>
        <begin position="12"/>
        <end position="23"/>
    </location>
</feature>
<sequence length="103" mass="10813">MIRPPGGGSRPGAGARCSAARSAVTDGARVDARHAARPRRRPAAHREFTARGFTGAGGSPAAPLTRWYGARAVRSAVRAARDTPVGPVTPDQRPVPVRELERP</sequence>
<feature type="region of interest" description="Disordered" evidence="1">
    <location>
        <begin position="1"/>
        <end position="62"/>
    </location>
</feature>
<evidence type="ECO:0000313" key="2">
    <source>
        <dbReference type="EMBL" id="GAA2397143.1"/>
    </source>
</evidence>
<keyword evidence="3" id="KW-1185">Reference proteome</keyword>
<accession>A0ABN3I830</accession>
<evidence type="ECO:0000256" key="1">
    <source>
        <dbReference type="SAM" id="MobiDB-lite"/>
    </source>
</evidence>
<reference evidence="2 3" key="1">
    <citation type="journal article" date="2019" name="Int. J. Syst. Evol. Microbiol.">
        <title>The Global Catalogue of Microorganisms (GCM) 10K type strain sequencing project: providing services to taxonomists for standard genome sequencing and annotation.</title>
        <authorList>
            <consortium name="The Broad Institute Genomics Platform"/>
            <consortium name="The Broad Institute Genome Sequencing Center for Infectious Disease"/>
            <person name="Wu L."/>
            <person name="Ma J."/>
        </authorList>
    </citation>
    <scope>NUCLEOTIDE SEQUENCE [LARGE SCALE GENOMIC DNA]</scope>
    <source>
        <strain evidence="2 3">JCM 6921</strain>
    </source>
</reference>
<dbReference type="EMBL" id="BAAATJ010000008">
    <property type="protein sequence ID" value="GAA2397143.1"/>
    <property type="molecule type" value="Genomic_DNA"/>
</dbReference>
<evidence type="ECO:0000313" key="3">
    <source>
        <dbReference type="Proteomes" id="UP001500058"/>
    </source>
</evidence>
<feature type="region of interest" description="Disordered" evidence="1">
    <location>
        <begin position="78"/>
        <end position="103"/>
    </location>
</feature>
<comment type="caution">
    <text evidence="2">The sequence shown here is derived from an EMBL/GenBank/DDBJ whole genome shotgun (WGS) entry which is preliminary data.</text>
</comment>
<proteinExistence type="predicted"/>